<dbReference type="PRINTS" id="PR01438">
    <property type="entry name" value="UNVRSLSTRESS"/>
</dbReference>
<feature type="domain" description="UspA" evidence="2">
    <location>
        <begin position="1"/>
        <end position="140"/>
    </location>
</feature>
<dbReference type="Pfam" id="PF00582">
    <property type="entry name" value="Usp"/>
    <property type="match status" value="1"/>
</dbReference>
<evidence type="ECO:0000313" key="4">
    <source>
        <dbReference type="Proteomes" id="UP000198397"/>
    </source>
</evidence>
<protein>
    <submittedName>
        <fullName evidence="3">Nucleotide-binding universal stress protein, UspA family</fullName>
    </submittedName>
</protein>
<dbReference type="InterPro" id="IPR014729">
    <property type="entry name" value="Rossmann-like_a/b/a_fold"/>
</dbReference>
<dbReference type="RefSeq" id="WP_089385337.1">
    <property type="nucleotide sequence ID" value="NZ_FZNQ01000014.1"/>
</dbReference>
<dbReference type="EMBL" id="FZNQ01000014">
    <property type="protein sequence ID" value="SNR54390.1"/>
    <property type="molecule type" value="Genomic_DNA"/>
</dbReference>
<keyword evidence="4" id="KW-1185">Reference proteome</keyword>
<dbReference type="AlphaFoldDB" id="A0A238X6Q9"/>
<dbReference type="Gene3D" id="3.40.50.620">
    <property type="entry name" value="HUPs"/>
    <property type="match status" value="1"/>
</dbReference>
<proteinExistence type="inferred from homology"/>
<organism evidence="3 4">
    <name type="scientific">Halorubrum vacuolatum</name>
    <name type="common">Natronobacterium vacuolatum</name>
    <dbReference type="NCBI Taxonomy" id="63740"/>
    <lineage>
        <taxon>Archaea</taxon>
        <taxon>Methanobacteriati</taxon>
        <taxon>Methanobacteriota</taxon>
        <taxon>Stenosarchaea group</taxon>
        <taxon>Halobacteria</taxon>
        <taxon>Halobacteriales</taxon>
        <taxon>Haloferacaceae</taxon>
        <taxon>Halorubrum</taxon>
    </lineage>
</organism>
<sequence length="152" mass="16358">MFDSIVVATDGSESVRRAVDVAVDIAARFDAEVHALYVVDAGEVESSPDEVRDDLRAALDEYGDEALATVVDTADGRGVPVRTAVREGRPAAEICTYAREVDADLVATGTRGRHGENRFLIGSVAERVVRTCPVSVLTVRQLTDESPRRTTV</sequence>
<dbReference type="Proteomes" id="UP000198397">
    <property type="component" value="Unassembled WGS sequence"/>
</dbReference>
<comment type="similarity">
    <text evidence="1">Belongs to the universal stress protein A family.</text>
</comment>
<accession>A0A238X6Q9</accession>
<name>A0A238X6Q9_HALVU</name>
<reference evidence="3 4" key="1">
    <citation type="submission" date="2017-06" db="EMBL/GenBank/DDBJ databases">
        <authorList>
            <person name="Kim H.J."/>
            <person name="Triplett B.A."/>
        </authorList>
    </citation>
    <scope>NUCLEOTIDE SEQUENCE [LARGE SCALE GENOMIC DNA]</scope>
    <source>
        <strain evidence="3 4">DSM 8800</strain>
    </source>
</reference>
<dbReference type="OrthoDB" id="105697at2157"/>
<dbReference type="CDD" id="cd00293">
    <property type="entry name" value="USP-like"/>
    <property type="match status" value="1"/>
</dbReference>
<dbReference type="PANTHER" id="PTHR46268">
    <property type="entry name" value="STRESS RESPONSE PROTEIN NHAX"/>
    <property type="match status" value="1"/>
</dbReference>
<dbReference type="InterPro" id="IPR006016">
    <property type="entry name" value="UspA"/>
</dbReference>
<dbReference type="PANTHER" id="PTHR46268:SF6">
    <property type="entry name" value="UNIVERSAL STRESS PROTEIN UP12"/>
    <property type="match status" value="1"/>
</dbReference>
<evidence type="ECO:0000256" key="1">
    <source>
        <dbReference type="ARBA" id="ARBA00008791"/>
    </source>
</evidence>
<gene>
    <name evidence="3" type="ORF">SAMN06264855_11416</name>
</gene>
<dbReference type="InterPro" id="IPR006015">
    <property type="entry name" value="Universal_stress_UspA"/>
</dbReference>
<evidence type="ECO:0000259" key="2">
    <source>
        <dbReference type="Pfam" id="PF00582"/>
    </source>
</evidence>
<evidence type="ECO:0000313" key="3">
    <source>
        <dbReference type="EMBL" id="SNR54390.1"/>
    </source>
</evidence>
<dbReference type="SUPFAM" id="SSF52402">
    <property type="entry name" value="Adenine nucleotide alpha hydrolases-like"/>
    <property type="match status" value="1"/>
</dbReference>